<feature type="region of interest" description="Disordered" evidence="7">
    <location>
        <begin position="267"/>
        <end position="292"/>
    </location>
</feature>
<keyword evidence="6 8" id="KW-0472">Membrane</keyword>
<feature type="transmembrane region" description="Helical" evidence="8">
    <location>
        <begin position="610"/>
        <end position="632"/>
    </location>
</feature>
<dbReference type="InterPro" id="IPR022257">
    <property type="entry name" value="PHM7_ext"/>
</dbReference>
<dbReference type="EMBL" id="MU251389">
    <property type="protein sequence ID" value="KAG9237312.1"/>
    <property type="molecule type" value="Genomic_DNA"/>
</dbReference>
<evidence type="ECO:0000313" key="13">
    <source>
        <dbReference type="EMBL" id="KAG9237312.1"/>
    </source>
</evidence>
<dbReference type="Pfam" id="PF02714">
    <property type="entry name" value="RSN1_7TM"/>
    <property type="match status" value="1"/>
</dbReference>
<feature type="transmembrane region" description="Helical" evidence="8">
    <location>
        <begin position="539"/>
        <end position="568"/>
    </location>
</feature>
<dbReference type="Pfam" id="PF13967">
    <property type="entry name" value="RSN1_TM"/>
    <property type="match status" value="1"/>
</dbReference>
<evidence type="ECO:0000256" key="6">
    <source>
        <dbReference type="ARBA" id="ARBA00023136"/>
    </source>
</evidence>
<reference evidence="13" key="1">
    <citation type="journal article" date="2021" name="IMA Fungus">
        <title>Genomic characterization of three marine fungi, including Emericellopsis atlantica sp. nov. with signatures of a generalist lifestyle and marine biomass degradation.</title>
        <authorList>
            <person name="Hagestad O.C."/>
            <person name="Hou L."/>
            <person name="Andersen J.H."/>
            <person name="Hansen E.H."/>
            <person name="Altermark B."/>
            <person name="Li C."/>
            <person name="Kuhnert E."/>
            <person name="Cox R.J."/>
            <person name="Crous P.W."/>
            <person name="Spatafora J.W."/>
            <person name="Lail K."/>
            <person name="Amirebrahimi M."/>
            <person name="Lipzen A."/>
            <person name="Pangilinan J."/>
            <person name="Andreopoulos W."/>
            <person name="Hayes R.D."/>
            <person name="Ng V."/>
            <person name="Grigoriev I.V."/>
            <person name="Jackson S.A."/>
            <person name="Sutton T.D.S."/>
            <person name="Dobson A.D.W."/>
            <person name="Rama T."/>
        </authorList>
    </citation>
    <scope>NUCLEOTIDE SEQUENCE</scope>
    <source>
        <strain evidence="13">TRa018bII</strain>
    </source>
</reference>
<evidence type="ECO:0000313" key="14">
    <source>
        <dbReference type="Proteomes" id="UP000824998"/>
    </source>
</evidence>
<keyword evidence="3" id="KW-0813">Transport</keyword>
<protein>
    <recommendedName>
        <fullName evidence="15">DUF221-domain-containing protein</fullName>
    </recommendedName>
</protein>
<sequence length="864" mass="97285">MSTSETASSGTSSTWQSNSVSGFLSTLIPVGLVAVLSTGLFFLLRNRFKRVYRPRTYLGTLYEEEKTTQLPEGRFNWLKQFRAIPDEYVLSHQSLDGYLYLRFLKVLMIVCFVGCCITWPVLFPVNATGGGGQTQFDLLSFSNINDNGKNRYYAHVFIAWIFFSFVMLVITWETIYYINLRRAYLLAPFNAARISSRTVVFTDVPDEYLKRESLQKLFGASMRRVWLSTDCKDLDDLLEERDKNAIKLEGAEIKLCQVANKRRLKWEKKNDRRKDASPENEEVAMAGSRYQREKDRPIQRLGKIPCMGHEVDTIEYTRSELRRLIPEIQKQQAAHQKLDSKILPSIFVEFSTQQAAEGAFRRMNPRKDPRMYPRAISAAPSEVIWGNLRITKKERMLRKLGANTFLTLMIVFWSIPVAVVGAISNINYLTDKVPFLGFINDIPSAILGVVTGLLPSLMLSILMALVPIVCRLMMKLSGEVTLPDVELKTQTWYMAFQVIQVFLVTTFSSGAASVVTQIINDPGMATTLLAQNLPKASNFYISYIIIQGLGIAGATLLNIVPLLMLNVVGKLLDKSPRKMFQRYITLSGLGWGSLYPKIGNLGIIAITYSIISPLVLGFATIGFALLYLAVRYNSLFVLTNNVDTKGLAYAKALQQLMVGVYLSEVCLIGLFAINTSPGPIILMAGFLVATAIFHLIMHNALGALTQYLPESVEGSDQREMFTMTDNTDYDASKASAPPTESQGTTPKPTAAKKAALFSRFFDPTRFKSHSSVQKLVPAWDPVQYEPEDAEWAYYNPSISAKPPVIWIARDEMGISQREIRDLKDIMEMSDEYARFNEKGNVVWDSPEEGGNLTELPLWEKRVDY</sequence>
<feature type="domain" description="10TM putative phosphate transporter extracellular tail" evidence="10">
    <location>
        <begin position="760"/>
        <end position="845"/>
    </location>
</feature>
<evidence type="ECO:0000259" key="10">
    <source>
        <dbReference type="Pfam" id="PF12621"/>
    </source>
</evidence>
<evidence type="ECO:0000259" key="11">
    <source>
        <dbReference type="Pfam" id="PF13967"/>
    </source>
</evidence>
<dbReference type="PANTHER" id="PTHR13018:SF26">
    <property type="entry name" value="DOMAIN PROTEIN, PUTATIVE (AFU_ORTHOLOGUE AFUA_5G10920)-RELATED"/>
    <property type="match status" value="1"/>
</dbReference>
<keyword evidence="14" id="KW-1185">Reference proteome</keyword>
<evidence type="ECO:0000259" key="9">
    <source>
        <dbReference type="Pfam" id="PF02714"/>
    </source>
</evidence>
<dbReference type="Pfam" id="PF12621">
    <property type="entry name" value="PHM7_ext"/>
    <property type="match status" value="1"/>
</dbReference>
<dbReference type="GO" id="GO:0005227">
    <property type="term" value="F:calcium-activated cation channel activity"/>
    <property type="evidence" value="ECO:0007669"/>
    <property type="project" value="InterPro"/>
</dbReference>
<dbReference type="InterPro" id="IPR003864">
    <property type="entry name" value="CSC1/OSCA1-like_7TM"/>
</dbReference>
<accession>A0A9P8C8F4</accession>
<feature type="domain" description="CSC1/OSCA1-like 7TM region" evidence="9">
    <location>
        <begin position="398"/>
        <end position="671"/>
    </location>
</feature>
<feature type="transmembrane region" description="Helical" evidence="8">
    <location>
        <begin position="444"/>
        <end position="470"/>
    </location>
</feature>
<dbReference type="InterPro" id="IPR045122">
    <property type="entry name" value="Csc1-like"/>
</dbReference>
<feature type="transmembrane region" description="Helical" evidence="8">
    <location>
        <begin position="580"/>
        <end position="598"/>
    </location>
</feature>
<dbReference type="AlphaFoldDB" id="A0A9P8C8F4"/>
<feature type="transmembrane region" description="Helical" evidence="8">
    <location>
        <begin position="491"/>
        <end position="519"/>
    </location>
</feature>
<evidence type="ECO:0000256" key="2">
    <source>
        <dbReference type="ARBA" id="ARBA00007779"/>
    </source>
</evidence>
<feature type="transmembrane region" description="Helical" evidence="8">
    <location>
        <begin position="20"/>
        <end position="44"/>
    </location>
</feature>
<keyword evidence="5 8" id="KW-1133">Transmembrane helix</keyword>
<dbReference type="GO" id="GO:0005886">
    <property type="term" value="C:plasma membrane"/>
    <property type="evidence" value="ECO:0007669"/>
    <property type="project" value="TreeGrafter"/>
</dbReference>
<dbReference type="PANTHER" id="PTHR13018">
    <property type="entry name" value="PROBABLE MEMBRANE PROTEIN DUF221-RELATED"/>
    <property type="match status" value="1"/>
</dbReference>
<comment type="caution">
    <text evidence="13">The sequence shown here is derived from an EMBL/GenBank/DDBJ whole genome shotgun (WGS) entry which is preliminary data.</text>
</comment>
<organism evidence="13 14">
    <name type="scientific">Amylocarpus encephaloides</name>
    <dbReference type="NCBI Taxonomy" id="45428"/>
    <lineage>
        <taxon>Eukaryota</taxon>
        <taxon>Fungi</taxon>
        <taxon>Dikarya</taxon>
        <taxon>Ascomycota</taxon>
        <taxon>Pezizomycotina</taxon>
        <taxon>Leotiomycetes</taxon>
        <taxon>Helotiales</taxon>
        <taxon>Helotiales incertae sedis</taxon>
        <taxon>Amylocarpus</taxon>
    </lineage>
</organism>
<feature type="transmembrane region" description="Helical" evidence="8">
    <location>
        <begin position="653"/>
        <end position="673"/>
    </location>
</feature>
<name>A0A9P8C8F4_9HELO</name>
<dbReference type="OrthoDB" id="1076608at2759"/>
<evidence type="ECO:0000256" key="1">
    <source>
        <dbReference type="ARBA" id="ARBA00004141"/>
    </source>
</evidence>
<feature type="region of interest" description="Disordered" evidence="7">
    <location>
        <begin position="728"/>
        <end position="748"/>
    </location>
</feature>
<evidence type="ECO:0008006" key="15">
    <source>
        <dbReference type="Google" id="ProtNLM"/>
    </source>
</evidence>
<evidence type="ECO:0000256" key="3">
    <source>
        <dbReference type="ARBA" id="ARBA00022448"/>
    </source>
</evidence>
<comment type="similarity">
    <text evidence="2">Belongs to the CSC1 (TC 1.A.17) family.</text>
</comment>
<feature type="domain" description="CSC1/OSCA1-like cytosolic" evidence="12">
    <location>
        <begin position="196"/>
        <end position="387"/>
    </location>
</feature>
<evidence type="ECO:0000259" key="12">
    <source>
        <dbReference type="Pfam" id="PF14703"/>
    </source>
</evidence>
<feature type="transmembrane region" description="Helical" evidence="8">
    <location>
        <begin position="400"/>
        <end position="424"/>
    </location>
</feature>
<keyword evidence="4 8" id="KW-0812">Transmembrane</keyword>
<feature type="transmembrane region" description="Helical" evidence="8">
    <location>
        <begin position="103"/>
        <end position="122"/>
    </location>
</feature>
<proteinExistence type="inferred from homology"/>
<comment type="subcellular location">
    <subcellularLocation>
        <location evidence="1">Membrane</location>
        <topology evidence="1">Multi-pass membrane protein</topology>
    </subcellularLocation>
</comment>
<evidence type="ECO:0000256" key="8">
    <source>
        <dbReference type="SAM" id="Phobius"/>
    </source>
</evidence>
<evidence type="ECO:0000256" key="5">
    <source>
        <dbReference type="ARBA" id="ARBA00022989"/>
    </source>
</evidence>
<dbReference type="InterPro" id="IPR027815">
    <property type="entry name" value="CSC1/OSCA1-like_cyt"/>
</dbReference>
<feature type="transmembrane region" description="Helical" evidence="8">
    <location>
        <begin position="152"/>
        <end position="172"/>
    </location>
</feature>
<dbReference type="Pfam" id="PF14703">
    <property type="entry name" value="PHM7_cyt"/>
    <property type="match status" value="1"/>
</dbReference>
<dbReference type="Proteomes" id="UP000824998">
    <property type="component" value="Unassembled WGS sequence"/>
</dbReference>
<feature type="transmembrane region" description="Helical" evidence="8">
    <location>
        <begin position="679"/>
        <end position="697"/>
    </location>
</feature>
<feature type="domain" description="CSC1/OSCA1-like N-terminal transmembrane" evidence="11">
    <location>
        <begin position="23"/>
        <end position="173"/>
    </location>
</feature>
<dbReference type="InterPro" id="IPR032880">
    <property type="entry name" value="CSC1/OSCA1-like_N"/>
</dbReference>
<evidence type="ECO:0000256" key="7">
    <source>
        <dbReference type="SAM" id="MobiDB-lite"/>
    </source>
</evidence>
<evidence type="ECO:0000256" key="4">
    <source>
        <dbReference type="ARBA" id="ARBA00022692"/>
    </source>
</evidence>
<gene>
    <name evidence="13" type="ORF">BJ875DRAFT_165028</name>
</gene>
<feature type="compositionally biased region" description="Basic and acidic residues" evidence="7">
    <location>
        <begin position="267"/>
        <end position="277"/>
    </location>
</feature>